<evidence type="ECO:0000259" key="8">
    <source>
        <dbReference type="Pfam" id="PF00696"/>
    </source>
</evidence>
<keyword evidence="2" id="KW-0028">Amino-acid biosynthesis</keyword>
<evidence type="ECO:0000256" key="2">
    <source>
        <dbReference type="ARBA" id="ARBA00022605"/>
    </source>
</evidence>
<feature type="domain" description="Aspartate/glutamate/uridylate kinase" evidence="8">
    <location>
        <begin position="1"/>
        <end position="216"/>
    </location>
</feature>
<dbReference type="GO" id="GO:0005524">
    <property type="term" value="F:ATP binding"/>
    <property type="evidence" value="ECO:0007669"/>
    <property type="project" value="UniProtKB-KW"/>
</dbReference>
<dbReference type="PANTHER" id="PTHR43654">
    <property type="entry name" value="GLUTAMATE 5-KINASE"/>
    <property type="match status" value="1"/>
</dbReference>
<evidence type="ECO:0000256" key="4">
    <source>
        <dbReference type="ARBA" id="ARBA00022679"/>
    </source>
</evidence>
<dbReference type="Gene3D" id="3.40.1160.10">
    <property type="entry name" value="Acetylglutamate kinase-like"/>
    <property type="match status" value="1"/>
</dbReference>
<organism evidence="9 10">
    <name type="scientific">Candidatus Wolfebacteria bacterium RIFOXYB1_FULL_54_12</name>
    <dbReference type="NCBI Taxonomy" id="1802559"/>
    <lineage>
        <taxon>Bacteria</taxon>
        <taxon>Candidatus Wolfeibacteriota</taxon>
    </lineage>
</organism>
<gene>
    <name evidence="9" type="ORF">A2372_03875</name>
</gene>
<dbReference type="GO" id="GO:0005829">
    <property type="term" value="C:cytosol"/>
    <property type="evidence" value="ECO:0007669"/>
    <property type="project" value="TreeGrafter"/>
</dbReference>
<evidence type="ECO:0000256" key="5">
    <source>
        <dbReference type="ARBA" id="ARBA00022741"/>
    </source>
</evidence>
<dbReference type="GO" id="GO:0004349">
    <property type="term" value="F:glutamate 5-kinase activity"/>
    <property type="evidence" value="ECO:0007669"/>
    <property type="project" value="TreeGrafter"/>
</dbReference>
<name>A0A1F8DY90_9BACT</name>
<dbReference type="Proteomes" id="UP000176422">
    <property type="component" value="Unassembled WGS sequence"/>
</dbReference>
<sequence length="247" mass="26921">MKIVIKLGSAVLVREKDQSIDRKTVLAVVQQVDELMRRGHAVVLISSGAVASCPNTLYSKSLRAAIGQPKLMHLYEDYFGIFDRETCQLLYTHEDLGGGRSAYTKKIVNEALERGVVPVINANDSVNSVELDALKEYADNDTLAARVAMMIGADRVYLLIGEKGLMDYDTGEIMRTVDDIKKATKLVRGKSAVGSGGMKSKLAVADTLCKKGIGVWLLPGKERNAIIDSFEGKAIGTECMAKNKKRP</sequence>
<protein>
    <recommendedName>
        <fullName evidence="8">Aspartate/glutamate/uridylate kinase domain-containing protein</fullName>
    </recommendedName>
</protein>
<keyword evidence="7" id="KW-0067">ATP-binding</keyword>
<dbReference type="EMBL" id="MGIT01000002">
    <property type="protein sequence ID" value="OGM92958.1"/>
    <property type="molecule type" value="Genomic_DNA"/>
</dbReference>
<evidence type="ECO:0000313" key="10">
    <source>
        <dbReference type="Proteomes" id="UP000176422"/>
    </source>
</evidence>
<dbReference type="AlphaFoldDB" id="A0A1F8DY90"/>
<evidence type="ECO:0000256" key="6">
    <source>
        <dbReference type="ARBA" id="ARBA00022777"/>
    </source>
</evidence>
<dbReference type="Pfam" id="PF00696">
    <property type="entry name" value="AA_kinase"/>
    <property type="match status" value="1"/>
</dbReference>
<accession>A0A1F8DY90</accession>
<dbReference type="STRING" id="1802559.A2372_03875"/>
<evidence type="ECO:0000256" key="3">
    <source>
        <dbReference type="ARBA" id="ARBA00022650"/>
    </source>
</evidence>
<dbReference type="SUPFAM" id="SSF53633">
    <property type="entry name" value="Carbamate kinase-like"/>
    <property type="match status" value="1"/>
</dbReference>
<reference evidence="9 10" key="1">
    <citation type="journal article" date="2016" name="Nat. Commun.">
        <title>Thousands of microbial genomes shed light on interconnected biogeochemical processes in an aquifer system.</title>
        <authorList>
            <person name="Anantharaman K."/>
            <person name="Brown C.T."/>
            <person name="Hug L.A."/>
            <person name="Sharon I."/>
            <person name="Castelle C.J."/>
            <person name="Probst A.J."/>
            <person name="Thomas B.C."/>
            <person name="Singh A."/>
            <person name="Wilkins M.J."/>
            <person name="Karaoz U."/>
            <person name="Brodie E.L."/>
            <person name="Williams K.H."/>
            <person name="Hubbard S.S."/>
            <person name="Banfield J.F."/>
        </authorList>
    </citation>
    <scope>NUCLEOTIDE SEQUENCE [LARGE SCALE GENOMIC DNA]</scope>
</reference>
<keyword evidence="5" id="KW-0547">Nucleotide-binding</keyword>
<keyword evidence="6" id="KW-0418">Kinase</keyword>
<keyword evidence="3" id="KW-0641">Proline biosynthesis</keyword>
<comment type="caution">
    <text evidence="9">The sequence shown here is derived from an EMBL/GenBank/DDBJ whole genome shotgun (WGS) entry which is preliminary data.</text>
</comment>
<evidence type="ECO:0000256" key="7">
    <source>
        <dbReference type="ARBA" id="ARBA00022840"/>
    </source>
</evidence>
<proteinExistence type="predicted"/>
<dbReference type="InterPro" id="IPR001048">
    <property type="entry name" value="Asp/Glu/Uridylate_kinase"/>
</dbReference>
<dbReference type="PANTHER" id="PTHR43654:SF1">
    <property type="entry name" value="ISOPENTENYL PHOSPHATE KINASE"/>
    <property type="match status" value="1"/>
</dbReference>
<evidence type="ECO:0000256" key="1">
    <source>
        <dbReference type="ARBA" id="ARBA00022490"/>
    </source>
</evidence>
<dbReference type="InterPro" id="IPR036393">
    <property type="entry name" value="AceGlu_kinase-like_sf"/>
</dbReference>
<keyword evidence="1" id="KW-0963">Cytoplasm</keyword>
<keyword evidence="4" id="KW-0808">Transferase</keyword>
<dbReference type="InterPro" id="IPR001057">
    <property type="entry name" value="Glu/AcGlu_kinase"/>
</dbReference>
<evidence type="ECO:0000313" key="9">
    <source>
        <dbReference type="EMBL" id="OGM92958.1"/>
    </source>
</evidence>
<dbReference type="GO" id="GO:0008652">
    <property type="term" value="P:amino acid biosynthetic process"/>
    <property type="evidence" value="ECO:0007669"/>
    <property type="project" value="UniProtKB-KW"/>
</dbReference>
<dbReference type="FunFam" id="3.40.1160.10:FF:000006">
    <property type="entry name" value="Glutamate 5-kinase"/>
    <property type="match status" value="1"/>
</dbReference>
<dbReference type="PRINTS" id="PR00474">
    <property type="entry name" value="GLU5KINASE"/>
</dbReference>